<evidence type="ECO:0000256" key="2">
    <source>
        <dbReference type="ARBA" id="ARBA00004950"/>
    </source>
</evidence>
<dbReference type="eggNOG" id="COG0029">
    <property type="taxonomic scope" value="Bacteria"/>
</dbReference>
<comment type="subcellular location">
    <subcellularLocation>
        <location evidence="13">Cytoplasm</location>
    </subcellularLocation>
</comment>
<proteinExistence type="inferred from homology"/>
<dbReference type="InterPro" id="IPR037099">
    <property type="entry name" value="Fum_R/Succ_DH_flav-like_C_sf"/>
</dbReference>
<dbReference type="Proteomes" id="UP000825179">
    <property type="component" value="Chromosome"/>
</dbReference>
<dbReference type="UniPathway" id="UPA00253">
    <property type="reaction ID" value="UER00326"/>
</dbReference>
<dbReference type="GO" id="GO:0005737">
    <property type="term" value="C:cytoplasm"/>
    <property type="evidence" value="ECO:0007669"/>
    <property type="project" value="UniProtKB-SubCell"/>
</dbReference>
<reference evidence="16 18" key="1">
    <citation type="journal article" date="2011" name="J. Bacteriol.">
        <title>Draft genome sequence of the thermoalkaliphilic Caldalkalibacillus thermarum strain TA2.A1.</title>
        <authorList>
            <person name="Kalamorz F."/>
            <person name="Keis S."/>
            <person name="McMillan D.G."/>
            <person name="Olsson K."/>
            <person name="Stanton J.A."/>
            <person name="Stockwell P."/>
            <person name="Black M.A."/>
            <person name="Klingeman D.M."/>
            <person name="Land M.L."/>
            <person name="Han C.S."/>
            <person name="Martin S.L."/>
            <person name="Becher S.A."/>
            <person name="Peddie C.J."/>
            <person name="Morgan H.W."/>
            <person name="Matthies D."/>
            <person name="Preiss L."/>
            <person name="Meier T."/>
            <person name="Brown S.D."/>
            <person name="Cook G.M."/>
        </authorList>
    </citation>
    <scope>NUCLEOTIDE SEQUENCE [LARGE SCALE GENOMIC DNA]</scope>
    <source>
        <strain evidence="16 18">TA2.A1</strain>
    </source>
</reference>
<dbReference type="Proteomes" id="UP000010716">
    <property type="component" value="Unassembled WGS sequence"/>
</dbReference>
<dbReference type="InterPro" id="IPR003953">
    <property type="entry name" value="FAD-dep_OxRdtase_2_FAD-bd"/>
</dbReference>
<dbReference type="GO" id="GO:0034628">
    <property type="term" value="P:'de novo' NAD+ biosynthetic process from L-aspartate"/>
    <property type="evidence" value="ECO:0007669"/>
    <property type="project" value="TreeGrafter"/>
</dbReference>
<dbReference type="SUPFAM" id="SSF51905">
    <property type="entry name" value="FAD/NAD(P)-binding domain"/>
    <property type="match status" value="1"/>
</dbReference>
<evidence type="ECO:0000259" key="15">
    <source>
        <dbReference type="Pfam" id="PF02910"/>
    </source>
</evidence>
<dbReference type="NCBIfam" id="NF005701">
    <property type="entry name" value="PRK07512.1"/>
    <property type="match status" value="1"/>
</dbReference>
<organism evidence="16 18">
    <name type="scientific">Caldalkalibacillus thermarum (strain TA2.A1)</name>
    <dbReference type="NCBI Taxonomy" id="986075"/>
    <lineage>
        <taxon>Bacteria</taxon>
        <taxon>Bacillati</taxon>
        <taxon>Bacillota</taxon>
        <taxon>Bacilli</taxon>
        <taxon>Bacillales</taxon>
        <taxon>Bacillaceae</taxon>
        <taxon>Caldalkalibacillus</taxon>
    </lineage>
</organism>
<evidence type="ECO:0000256" key="3">
    <source>
        <dbReference type="ARBA" id="ARBA00008562"/>
    </source>
</evidence>
<keyword evidence="9 13" id="KW-0560">Oxidoreductase</keyword>
<dbReference type="PIRSF" id="PIRSF000171">
    <property type="entry name" value="SDHA_APRA_LASPO"/>
    <property type="match status" value="1"/>
</dbReference>
<dbReference type="RefSeq" id="WP_007503616.1">
    <property type="nucleotide sequence ID" value="NZ_AFCE01000102.1"/>
</dbReference>
<sequence length="529" mass="57984">MQRVQTDVLVIGSGVAGLYAALKLSELAQVMLVTKSAWHQSNSSQAQGGIAVAVGDGDSVAAHVQDTLRSGCGLNNREAVEVLAAYSFSVLDDLLRLGVPFDTDLAGRLELGREGFHSFPRVIHAGGDATGASIVHTLMQCVQAEENISVYEQTFVEQLVADGARCLGALLFTQGKHVLVQADAVILATGGCGQLYRETTNTLFSTGDGMAVASEAGAELVDMEFVQFHPTALAVPVHPKPLISEAVRGEGAVLVNGQGEPFMVQYHAWADLAPRDVVARAIFDQQQKGQRVYLDTTRLGSVFERRFPTIYRRCRELGFDPVTQPLPVTPAAHFIMGGVWTDEWGRTALDGLYACGEVACTGVHGANRLASNSLLEALVFANRIAEALREDINRMAAATAVMDVQPRFTDRHYALSARELMNHQATRELQEMMWADAGLVRTASGLNRLEAKLHEWESAWAHHHPVWWHMVRVAQAITRSALARTESRGAHYRADYPDEREEWRHIRTKWRRSTHECSPVTGTVETSVN</sequence>
<dbReference type="EMBL" id="AFCE01000102">
    <property type="protein sequence ID" value="EGL83486.1"/>
    <property type="molecule type" value="Genomic_DNA"/>
</dbReference>
<dbReference type="InterPro" id="IPR015939">
    <property type="entry name" value="Fum_Rdtase/Succ_DH_flav-like_C"/>
</dbReference>
<feature type="domain" description="FAD-dependent oxidoreductase 2 FAD-binding" evidence="14">
    <location>
        <begin position="7"/>
        <end position="374"/>
    </location>
</feature>
<protein>
    <recommendedName>
        <fullName evidence="5 11">L-aspartate oxidase</fullName>
        <ecNumber evidence="4 11">1.4.3.16</ecNumber>
    </recommendedName>
</protein>
<evidence type="ECO:0000256" key="12">
    <source>
        <dbReference type="PIRSR" id="PIRSR000171-1"/>
    </source>
</evidence>
<feature type="domain" description="Fumarate reductase/succinate dehydrogenase flavoprotein-like C-terminal" evidence="15">
    <location>
        <begin position="469"/>
        <end position="510"/>
    </location>
</feature>
<dbReference type="EC" id="1.4.3.16" evidence="4 11"/>
<dbReference type="PRINTS" id="PR00411">
    <property type="entry name" value="PNDRDTASEI"/>
</dbReference>
<dbReference type="AlphaFoldDB" id="F5L588"/>
<dbReference type="SUPFAM" id="SSF56425">
    <property type="entry name" value="Succinate dehydrogenase/fumarate reductase flavoprotein, catalytic domain"/>
    <property type="match status" value="1"/>
</dbReference>
<evidence type="ECO:0000313" key="19">
    <source>
        <dbReference type="Proteomes" id="UP000825179"/>
    </source>
</evidence>
<dbReference type="GO" id="GO:0033765">
    <property type="term" value="F:steroid dehydrogenase activity, acting on the CH-CH group of donors"/>
    <property type="evidence" value="ECO:0007669"/>
    <property type="project" value="UniProtKB-ARBA"/>
</dbReference>
<comment type="cofactor">
    <cofactor evidence="1 13">
        <name>FAD</name>
        <dbReference type="ChEBI" id="CHEBI:57692"/>
    </cofactor>
</comment>
<keyword evidence="6 13" id="KW-0285">Flavoprotein</keyword>
<keyword evidence="8 13" id="KW-0274">FAD</keyword>
<comment type="similarity">
    <text evidence="3 13">Belongs to the FAD-dependent oxidoreductase 2 family. NadB subfamily.</text>
</comment>
<evidence type="ECO:0000256" key="9">
    <source>
        <dbReference type="ARBA" id="ARBA00023002"/>
    </source>
</evidence>
<evidence type="ECO:0000256" key="6">
    <source>
        <dbReference type="ARBA" id="ARBA00022630"/>
    </source>
</evidence>
<dbReference type="SUPFAM" id="SSF46977">
    <property type="entry name" value="Succinate dehydrogenase/fumarate reductase flavoprotein C-terminal domain"/>
    <property type="match status" value="1"/>
</dbReference>
<evidence type="ECO:0000256" key="5">
    <source>
        <dbReference type="ARBA" id="ARBA00021901"/>
    </source>
</evidence>
<dbReference type="Pfam" id="PF02910">
    <property type="entry name" value="Succ_DH_flav_C"/>
    <property type="match status" value="1"/>
</dbReference>
<keyword evidence="7 13" id="KW-0662">Pyridine nucleotide biosynthesis</keyword>
<dbReference type="PRINTS" id="PR00368">
    <property type="entry name" value="FADPNR"/>
</dbReference>
<comment type="function">
    <text evidence="13">Catalyzes the oxidation of L-aspartate to iminoaspartate.</text>
</comment>
<dbReference type="InterPro" id="IPR027477">
    <property type="entry name" value="Succ_DH/fumarate_Rdtase_cat_sf"/>
</dbReference>
<evidence type="ECO:0000313" key="17">
    <source>
        <dbReference type="EMBL" id="QZT34383.1"/>
    </source>
</evidence>
<dbReference type="Gene3D" id="3.50.50.60">
    <property type="entry name" value="FAD/NAD(P)-binding domain"/>
    <property type="match status" value="1"/>
</dbReference>
<reference evidence="17" key="3">
    <citation type="submission" date="2021-08" db="EMBL/GenBank/DDBJ databases">
        <authorList>
            <person name="de Jong S."/>
            <person name="van den Broek M."/>
            <person name="Merkel A."/>
            <person name="de la Torre Cortes P."/>
            <person name="Kalamorz F."/>
            <person name="Cook G."/>
            <person name="van Loosdrecht M."/>
            <person name="McMillan D."/>
        </authorList>
    </citation>
    <scope>NUCLEOTIDE SEQUENCE</scope>
    <source>
        <strain evidence="17">TA2.A1</strain>
    </source>
</reference>
<comment type="catalytic activity">
    <reaction evidence="10">
        <text>L-aspartate + O2 = iminosuccinate + H2O2</text>
        <dbReference type="Rhea" id="RHEA:25876"/>
        <dbReference type="ChEBI" id="CHEBI:15379"/>
        <dbReference type="ChEBI" id="CHEBI:16240"/>
        <dbReference type="ChEBI" id="CHEBI:29991"/>
        <dbReference type="ChEBI" id="CHEBI:77875"/>
        <dbReference type="EC" id="1.4.3.16"/>
    </reaction>
    <physiologicalReaction direction="left-to-right" evidence="10">
        <dbReference type="Rhea" id="RHEA:25877"/>
    </physiologicalReaction>
</comment>
<dbReference type="PANTHER" id="PTHR42716:SF2">
    <property type="entry name" value="L-ASPARTATE OXIDASE, CHLOROPLASTIC"/>
    <property type="match status" value="1"/>
</dbReference>
<dbReference type="NCBIfam" id="TIGR00551">
    <property type="entry name" value="nadB"/>
    <property type="match status" value="1"/>
</dbReference>
<dbReference type="FunFam" id="3.90.700.10:FF:000002">
    <property type="entry name" value="L-aspartate oxidase"/>
    <property type="match status" value="1"/>
</dbReference>
<dbReference type="KEGG" id="cthu:HUR95_03005"/>
<dbReference type="OrthoDB" id="9806724at2"/>
<evidence type="ECO:0000256" key="7">
    <source>
        <dbReference type="ARBA" id="ARBA00022642"/>
    </source>
</evidence>
<gene>
    <name evidence="17" type="primary">nadB</name>
    <name evidence="16" type="ORF">CathTA2_0951</name>
    <name evidence="17" type="ORF">HUR95_03005</name>
</gene>
<comment type="pathway">
    <text evidence="2 13">Cofactor biosynthesis; NAD(+) biosynthesis; iminoaspartate from L-aspartate (oxidase route): step 1/1.</text>
</comment>
<evidence type="ECO:0000313" key="18">
    <source>
        <dbReference type="Proteomes" id="UP000010716"/>
    </source>
</evidence>
<evidence type="ECO:0000256" key="8">
    <source>
        <dbReference type="ARBA" id="ARBA00022827"/>
    </source>
</evidence>
<dbReference type="GO" id="GO:0008734">
    <property type="term" value="F:L-aspartate oxidase activity"/>
    <property type="evidence" value="ECO:0007669"/>
    <property type="project" value="UniProtKB-UniRule"/>
</dbReference>
<evidence type="ECO:0000313" key="16">
    <source>
        <dbReference type="EMBL" id="EGL83486.1"/>
    </source>
</evidence>
<keyword evidence="19" id="KW-1185">Reference proteome</keyword>
<accession>F5L588</accession>
<dbReference type="Gene3D" id="3.90.700.10">
    <property type="entry name" value="Succinate dehydrogenase/fumarate reductase flavoprotein, catalytic domain"/>
    <property type="match status" value="1"/>
</dbReference>
<evidence type="ECO:0000259" key="14">
    <source>
        <dbReference type="Pfam" id="PF00890"/>
    </source>
</evidence>
<dbReference type="InterPro" id="IPR036188">
    <property type="entry name" value="FAD/NAD-bd_sf"/>
</dbReference>
<name>F5L588_CALTT</name>
<evidence type="ECO:0000256" key="13">
    <source>
        <dbReference type="RuleBase" id="RU362049"/>
    </source>
</evidence>
<feature type="active site" description="Proton acceptor" evidence="12">
    <location>
        <position position="275"/>
    </location>
</feature>
<evidence type="ECO:0000256" key="11">
    <source>
        <dbReference type="NCBIfam" id="TIGR00551"/>
    </source>
</evidence>
<evidence type="ECO:0000256" key="10">
    <source>
        <dbReference type="ARBA" id="ARBA00048305"/>
    </source>
</evidence>
<dbReference type="Gene3D" id="1.20.58.100">
    <property type="entry name" value="Fumarate reductase/succinate dehydrogenase flavoprotein-like, C-terminal domain"/>
    <property type="match status" value="1"/>
</dbReference>
<dbReference type="EMBL" id="CP082237">
    <property type="protein sequence ID" value="QZT34383.1"/>
    <property type="molecule type" value="Genomic_DNA"/>
</dbReference>
<dbReference type="PANTHER" id="PTHR42716">
    <property type="entry name" value="L-ASPARTATE OXIDASE"/>
    <property type="match status" value="1"/>
</dbReference>
<dbReference type="InterPro" id="IPR005288">
    <property type="entry name" value="NadB"/>
</dbReference>
<reference evidence="17 19" key="2">
    <citation type="journal article" date="2020" name="Extremophiles">
        <title>Genomic analysis of Caldalkalibacillus thermarum TA2.A1 reveals aerobic alkaliphilic metabolism and evolutionary hallmarks linking alkaliphilic bacteria and plant life.</title>
        <authorList>
            <person name="de Jong S.I."/>
            <person name="van den Broek M.A."/>
            <person name="Merkel A.Y."/>
            <person name="de la Torre Cortes P."/>
            <person name="Kalamorz F."/>
            <person name="Cook G.M."/>
            <person name="van Loosdrecht M.C.M."/>
            <person name="McMillan D.G.G."/>
        </authorList>
    </citation>
    <scope>NUCLEOTIDE SEQUENCE [LARGE SCALE GENOMIC DNA]</scope>
    <source>
        <strain evidence="17 19">TA2.A1</strain>
    </source>
</reference>
<dbReference type="Pfam" id="PF00890">
    <property type="entry name" value="FAD_binding_2"/>
    <property type="match status" value="1"/>
</dbReference>
<evidence type="ECO:0000256" key="4">
    <source>
        <dbReference type="ARBA" id="ARBA00012173"/>
    </source>
</evidence>
<evidence type="ECO:0000256" key="1">
    <source>
        <dbReference type="ARBA" id="ARBA00001974"/>
    </source>
</evidence>